<dbReference type="PRINTS" id="PR00455">
    <property type="entry name" value="HTHTETR"/>
</dbReference>
<keyword evidence="7" id="KW-1185">Reference proteome</keyword>
<dbReference type="InterPro" id="IPR049484">
    <property type="entry name" value="Rv0078-like_C"/>
</dbReference>
<evidence type="ECO:0000256" key="1">
    <source>
        <dbReference type="ARBA" id="ARBA00023015"/>
    </source>
</evidence>
<protein>
    <submittedName>
        <fullName evidence="6">AcrR family transcriptional regulator</fullName>
    </submittedName>
</protein>
<evidence type="ECO:0000259" key="5">
    <source>
        <dbReference type="PROSITE" id="PS50977"/>
    </source>
</evidence>
<dbReference type="Pfam" id="PF21351">
    <property type="entry name" value="TetR_C_41"/>
    <property type="match status" value="1"/>
</dbReference>
<dbReference type="InterPro" id="IPR050109">
    <property type="entry name" value="HTH-type_TetR-like_transc_reg"/>
</dbReference>
<evidence type="ECO:0000256" key="4">
    <source>
        <dbReference type="PROSITE-ProRule" id="PRU00335"/>
    </source>
</evidence>
<accession>A0ABU1WNX2</accession>
<keyword evidence="1" id="KW-0805">Transcription regulation</keyword>
<evidence type="ECO:0000313" key="7">
    <source>
        <dbReference type="Proteomes" id="UP001265700"/>
    </source>
</evidence>
<proteinExistence type="predicted"/>
<dbReference type="PROSITE" id="PS50977">
    <property type="entry name" value="HTH_TETR_2"/>
    <property type="match status" value="1"/>
</dbReference>
<feature type="DNA-binding region" description="H-T-H motif" evidence="4">
    <location>
        <begin position="40"/>
        <end position="59"/>
    </location>
</feature>
<dbReference type="Pfam" id="PF00440">
    <property type="entry name" value="TetR_N"/>
    <property type="match status" value="1"/>
</dbReference>
<evidence type="ECO:0000256" key="3">
    <source>
        <dbReference type="ARBA" id="ARBA00023163"/>
    </source>
</evidence>
<sequence length="198" mass="20785">MPKTTSPSRRSQGERTDATRAALIAAARALFEQQGFAATGTPEIVAAAQVTRGALYHHFADKTALFHAVCQQLAQEVADEIELQTRQTRKPLNALVNGANAYFAAMAEAGRARLLLLEAPAVLSAEQLMALSDVAGFGALKEGLAEALGHGRGDSVPLHELSVVMSAAFDRAALAIARGEVAGPYQQAIRLLLSGLIA</sequence>
<feature type="domain" description="HTH tetR-type" evidence="5">
    <location>
        <begin position="17"/>
        <end position="77"/>
    </location>
</feature>
<reference evidence="6 7" key="1">
    <citation type="submission" date="2023-07" db="EMBL/GenBank/DDBJ databases">
        <title>Sorghum-associated microbial communities from plants grown in Nebraska, USA.</title>
        <authorList>
            <person name="Schachtman D."/>
        </authorList>
    </citation>
    <scope>NUCLEOTIDE SEQUENCE [LARGE SCALE GENOMIC DNA]</scope>
    <source>
        <strain evidence="6 7">4249</strain>
    </source>
</reference>
<dbReference type="Proteomes" id="UP001265700">
    <property type="component" value="Unassembled WGS sequence"/>
</dbReference>
<keyword evidence="3" id="KW-0804">Transcription</keyword>
<gene>
    <name evidence="6" type="ORF">J2W49_002707</name>
</gene>
<name>A0ABU1WNX2_9BURK</name>
<dbReference type="InterPro" id="IPR009057">
    <property type="entry name" value="Homeodomain-like_sf"/>
</dbReference>
<dbReference type="EMBL" id="JAVDWU010000005">
    <property type="protein sequence ID" value="MDR7150744.1"/>
    <property type="molecule type" value="Genomic_DNA"/>
</dbReference>
<dbReference type="SUPFAM" id="SSF46689">
    <property type="entry name" value="Homeodomain-like"/>
    <property type="match status" value="1"/>
</dbReference>
<organism evidence="6 7">
    <name type="scientific">Hydrogenophaga palleronii</name>
    <dbReference type="NCBI Taxonomy" id="65655"/>
    <lineage>
        <taxon>Bacteria</taxon>
        <taxon>Pseudomonadati</taxon>
        <taxon>Pseudomonadota</taxon>
        <taxon>Betaproteobacteria</taxon>
        <taxon>Burkholderiales</taxon>
        <taxon>Comamonadaceae</taxon>
        <taxon>Hydrogenophaga</taxon>
    </lineage>
</organism>
<comment type="caution">
    <text evidence="6">The sequence shown here is derived from an EMBL/GenBank/DDBJ whole genome shotgun (WGS) entry which is preliminary data.</text>
</comment>
<dbReference type="InterPro" id="IPR001647">
    <property type="entry name" value="HTH_TetR"/>
</dbReference>
<dbReference type="PANTHER" id="PTHR30055:SF234">
    <property type="entry name" value="HTH-TYPE TRANSCRIPTIONAL REGULATOR BETI"/>
    <property type="match status" value="1"/>
</dbReference>
<evidence type="ECO:0000313" key="6">
    <source>
        <dbReference type="EMBL" id="MDR7150744.1"/>
    </source>
</evidence>
<evidence type="ECO:0000256" key="2">
    <source>
        <dbReference type="ARBA" id="ARBA00023125"/>
    </source>
</evidence>
<dbReference type="PANTHER" id="PTHR30055">
    <property type="entry name" value="HTH-TYPE TRANSCRIPTIONAL REGULATOR RUTR"/>
    <property type="match status" value="1"/>
</dbReference>
<keyword evidence="2 4" id="KW-0238">DNA-binding</keyword>
<dbReference type="Gene3D" id="1.10.357.10">
    <property type="entry name" value="Tetracycline Repressor, domain 2"/>
    <property type="match status" value="1"/>
</dbReference>
<dbReference type="RefSeq" id="WP_310316784.1">
    <property type="nucleotide sequence ID" value="NZ_JAVDWU010000005.1"/>
</dbReference>